<feature type="region of interest" description="Disordered" evidence="1">
    <location>
        <begin position="45"/>
        <end position="198"/>
    </location>
</feature>
<proteinExistence type="predicted"/>
<sequence length="230" mass="26377">MGGKGRRRREKNYAASHGGDTRLPPPPKLRELEALPSKLRQLIKFKRASSDNIPEKQTRVRDEGNGKKKLRASVGNLKENNPKKARVEKGAIEKSNLQKDEILDANINSGSDDVKEKKKKRKAPKDLRFENLEAVTNTRKKKRKEYLDAKKKKRRKDTEDEIPNFPGREQIKFGDIVQAPPKLTVPKMPKTSMDASKERLRLQAIEEYRNRKGWESRPGIQLPTPDVPTL</sequence>
<feature type="compositionally biased region" description="Basic and acidic residues" evidence="1">
    <location>
        <begin position="80"/>
        <end position="102"/>
    </location>
</feature>
<organism evidence="2 3">
    <name type="scientific">Rhynchospora breviuscula</name>
    <dbReference type="NCBI Taxonomy" id="2022672"/>
    <lineage>
        <taxon>Eukaryota</taxon>
        <taxon>Viridiplantae</taxon>
        <taxon>Streptophyta</taxon>
        <taxon>Embryophyta</taxon>
        <taxon>Tracheophyta</taxon>
        <taxon>Spermatophyta</taxon>
        <taxon>Magnoliopsida</taxon>
        <taxon>Liliopsida</taxon>
        <taxon>Poales</taxon>
        <taxon>Cyperaceae</taxon>
        <taxon>Cyperoideae</taxon>
        <taxon>Rhynchosporeae</taxon>
        <taxon>Rhynchospora</taxon>
    </lineage>
</organism>
<feature type="compositionally biased region" description="Basic residues" evidence="1">
    <location>
        <begin position="138"/>
        <end position="155"/>
    </location>
</feature>
<keyword evidence="3" id="KW-1185">Reference proteome</keyword>
<dbReference type="EMBL" id="JAMQYH010000003">
    <property type="protein sequence ID" value="KAJ1692734.1"/>
    <property type="molecule type" value="Genomic_DNA"/>
</dbReference>
<evidence type="ECO:0000313" key="2">
    <source>
        <dbReference type="EMBL" id="KAJ1692734.1"/>
    </source>
</evidence>
<protein>
    <submittedName>
        <fullName evidence="2">Uncharacterized protein</fullName>
    </submittedName>
</protein>
<name>A0A9Q0CFW4_9POAL</name>
<feature type="compositionally biased region" description="Basic and acidic residues" evidence="1">
    <location>
        <begin position="53"/>
        <end position="66"/>
    </location>
</feature>
<accession>A0A9Q0CFW4</accession>
<evidence type="ECO:0000313" key="3">
    <source>
        <dbReference type="Proteomes" id="UP001151287"/>
    </source>
</evidence>
<evidence type="ECO:0000256" key="1">
    <source>
        <dbReference type="SAM" id="MobiDB-lite"/>
    </source>
</evidence>
<feature type="region of interest" description="Disordered" evidence="1">
    <location>
        <begin position="1"/>
        <end position="29"/>
    </location>
</feature>
<feature type="compositionally biased region" description="Basic residues" evidence="1">
    <location>
        <begin position="1"/>
        <end position="10"/>
    </location>
</feature>
<feature type="region of interest" description="Disordered" evidence="1">
    <location>
        <begin position="210"/>
        <end position="230"/>
    </location>
</feature>
<dbReference type="OrthoDB" id="673745at2759"/>
<reference evidence="2" key="1">
    <citation type="journal article" date="2022" name="Cell">
        <title>Repeat-based holocentromeres influence genome architecture and karyotype evolution.</title>
        <authorList>
            <person name="Hofstatter P.G."/>
            <person name="Thangavel G."/>
            <person name="Lux T."/>
            <person name="Neumann P."/>
            <person name="Vondrak T."/>
            <person name="Novak P."/>
            <person name="Zhang M."/>
            <person name="Costa L."/>
            <person name="Castellani M."/>
            <person name="Scott A."/>
            <person name="Toegelov H."/>
            <person name="Fuchs J."/>
            <person name="Mata-Sucre Y."/>
            <person name="Dias Y."/>
            <person name="Vanzela A.L.L."/>
            <person name="Huettel B."/>
            <person name="Almeida C.C.S."/>
            <person name="Simkova H."/>
            <person name="Souza G."/>
            <person name="Pedrosa-Harand A."/>
            <person name="Macas J."/>
            <person name="Mayer K.F.X."/>
            <person name="Houben A."/>
            <person name="Marques A."/>
        </authorList>
    </citation>
    <scope>NUCLEOTIDE SEQUENCE</scope>
    <source>
        <strain evidence="2">RhyBre1mFocal</strain>
    </source>
</reference>
<dbReference type="AlphaFoldDB" id="A0A9Q0CFW4"/>
<comment type="caution">
    <text evidence="2">The sequence shown here is derived from an EMBL/GenBank/DDBJ whole genome shotgun (WGS) entry which is preliminary data.</text>
</comment>
<dbReference type="Proteomes" id="UP001151287">
    <property type="component" value="Unassembled WGS sequence"/>
</dbReference>
<dbReference type="PANTHER" id="PTHR37218:SF2">
    <property type="entry name" value="COILED-COIL PROTEIN"/>
    <property type="match status" value="1"/>
</dbReference>
<dbReference type="PANTHER" id="PTHR37218">
    <property type="entry name" value="COILED-COIL PROTEIN"/>
    <property type="match status" value="1"/>
</dbReference>
<gene>
    <name evidence="2" type="ORF">LUZ63_009432</name>
</gene>